<accession>A0AB74UER4</accession>
<dbReference type="Pfam" id="PF07731">
    <property type="entry name" value="Cu-oxidase_2"/>
    <property type="match status" value="1"/>
</dbReference>
<dbReference type="InterPro" id="IPR001117">
    <property type="entry name" value="Cu-oxidase_2nd"/>
</dbReference>
<dbReference type="PROSITE" id="PS51318">
    <property type="entry name" value="TAT"/>
    <property type="match status" value="1"/>
</dbReference>
<dbReference type="GO" id="GO:0016491">
    <property type="term" value="F:oxidoreductase activity"/>
    <property type="evidence" value="ECO:0007669"/>
    <property type="project" value="UniProtKB-KW"/>
</dbReference>
<sequence length="631" mass="68870">MTSRVTDESRRRLLLALAGTGALAGLEALLPGYARGAPLTPRAGNAAQVNGGVPGPVLLDFDVRRERVAIAGGHGSGITINRSIPAPLVELWEGQQAHLRIHNHLDEDTSIHWHGLLLPFQMDGVPGVSFPGIAPGETFEVRFPVRQSGTYWYHSHSGMQEQKGLTGPLVVHPASPHRVTADREFVVMLNDWTFDDPHRIMARLKSSGEYYNFNQRTVGDFFDAVEKEGWAATVRDRLAWNNMRMSPRDIADVTGATYSYLMNGLHPAVGWEGVFRPGERIRLRVINASAMTYFNFRIPGLAMTVVGADGEQVEPVDTDEFQIGVAETYDVIVEPQADRAYTLVAESMDRSGQALGTLTPRPGMRAAVPDLRKPPQRTMMDMGMDHGGMAGMAGMSGMTHGASASKGMDHGGMAGMSGMNHGASASKGMDHGGMAGMNHGAMEAGGGMGPVVGQHGPGDHGPGNINVAETLRYRLGEPGTGLEDVGHRVLTYSQLRNVRPMRDQRPPSRTIELHLTGNMERYMWSFDGVKYSESEPIDIVLGDRIRLVLINDTMMEHPIHLHGMFMELENGQGDRLPFKHTLSVLPASRASLLLTADEPGRWAFHCHLLYHMDAGMFRVVRVAPAEVLSHV</sequence>
<dbReference type="InterPro" id="IPR034279">
    <property type="entry name" value="CuRO_3_CopA"/>
</dbReference>
<feature type="domain" description="Plastocyanin-like" evidence="6">
    <location>
        <begin position="505"/>
        <end position="625"/>
    </location>
</feature>
<gene>
    <name evidence="8" type="ORF">ABV408_17685</name>
</gene>
<dbReference type="InterPro" id="IPR045087">
    <property type="entry name" value="Cu-oxidase_fam"/>
</dbReference>
<feature type="domain" description="Plastocyanin-like" evidence="5">
    <location>
        <begin position="185"/>
        <end position="349"/>
    </location>
</feature>
<protein>
    <submittedName>
        <fullName evidence="8">Copper resistance system multicopper oxidase</fullName>
    </submittedName>
</protein>
<evidence type="ECO:0000313" key="8">
    <source>
        <dbReference type="EMBL" id="XCJ79250.1"/>
    </source>
</evidence>
<dbReference type="InterPro" id="IPR011706">
    <property type="entry name" value="Cu-oxidase_C"/>
</dbReference>
<dbReference type="InterPro" id="IPR033138">
    <property type="entry name" value="Cu_oxidase_CS"/>
</dbReference>
<feature type="domain" description="Plastocyanin-like" evidence="7">
    <location>
        <begin position="63"/>
        <end position="174"/>
    </location>
</feature>
<keyword evidence="2" id="KW-0560">Oxidoreductase</keyword>
<dbReference type="InterPro" id="IPR011707">
    <property type="entry name" value="Cu-oxidase-like_N"/>
</dbReference>
<evidence type="ECO:0000259" key="6">
    <source>
        <dbReference type="Pfam" id="PF07731"/>
    </source>
</evidence>
<evidence type="ECO:0000256" key="4">
    <source>
        <dbReference type="SAM" id="MobiDB-lite"/>
    </source>
</evidence>
<evidence type="ECO:0000256" key="3">
    <source>
        <dbReference type="ARBA" id="ARBA00023008"/>
    </source>
</evidence>
<dbReference type="CDD" id="cd13896">
    <property type="entry name" value="CuRO_3_CopA"/>
    <property type="match status" value="1"/>
</dbReference>
<dbReference type="PANTHER" id="PTHR11709">
    <property type="entry name" value="MULTI-COPPER OXIDASE"/>
    <property type="match status" value="1"/>
</dbReference>
<evidence type="ECO:0000256" key="1">
    <source>
        <dbReference type="ARBA" id="ARBA00022723"/>
    </source>
</evidence>
<dbReference type="SUPFAM" id="SSF49503">
    <property type="entry name" value="Cupredoxins"/>
    <property type="match status" value="3"/>
</dbReference>
<name>A0AB74UER4_9GAMM</name>
<reference evidence="8" key="1">
    <citation type="submission" date="2024-06" db="EMBL/GenBank/DDBJ databases">
        <title>Complete genome of Salinicola endophyticus HNIBRBA4755.</title>
        <authorList>
            <person name="Shin S.Y."/>
            <person name="Kang H."/>
            <person name="Song J."/>
        </authorList>
    </citation>
    <scope>NUCLEOTIDE SEQUENCE</scope>
    <source>
        <strain evidence="8">HNIBRBA4755</strain>
    </source>
</reference>
<dbReference type="InterPro" id="IPR008972">
    <property type="entry name" value="Cupredoxin"/>
</dbReference>
<dbReference type="GO" id="GO:0005507">
    <property type="term" value="F:copper ion binding"/>
    <property type="evidence" value="ECO:0007669"/>
    <property type="project" value="InterPro"/>
</dbReference>
<dbReference type="Pfam" id="PF00394">
    <property type="entry name" value="Cu-oxidase"/>
    <property type="match status" value="1"/>
</dbReference>
<dbReference type="Gene3D" id="2.60.40.420">
    <property type="entry name" value="Cupredoxins - blue copper proteins"/>
    <property type="match status" value="3"/>
</dbReference>
<keyword evidence="1" id="KW-0479">Metal-binding</keyword>
<evidence type="ECO:0000259" key="5">
    <source>
        <dbReference type="Pfam" id="PF00394"/>
    </source>
</evidence>
<evidence type="ECO:0000259" key="7">
    <source>
        <dbReference type="Pfam" id="PF07732"/>
    </source>
</evidence>
<dbReference type="EMBL" id="CP159578">
    <property type="protein sequence ID" value="XCJ79250.1"/>
    <property type="molecule type" value="Genomic_DNA"/>
</dbReference>
<dbReference type="InterPro" id="IPR006311">
    <property type="entry name" value="TAT_signal"/>
</dbReference>
<dbReference type="RefSeq" id="WP_353980192.1">
    <property type="nucleotide sequence ID" value="NZ_CP159578.1"/>
</dbReference>
<dbReference type="CDD" id="cd13874">
    <property type="entry name" value="CuRO_2_CopA"/>
    <property type="match status" value="1"/>
</dbReference>
<dbReference type="InterPro" id="IPR034282">
    <property type="entry name" value="CuRO_2_CopA"/>
</dbReference>
<dbReference type="AlphaFoldDB" id="A0AB74UER4"/>
<dbReference type="InterPro" id="IPR002355">
    <property type="entry name" value="Cu_oxidase_Cu_BS"/>
</dbReference>
<dbReference type="NCBIfam" id="TIGR01480">
    <property type="entry name" value="copper_res_A"/>
    <property type="match status" value="1"/>
</dbReference>
<dbReference type="InterPro" id="IPR006376">
    <property type="entry name" value="Cu-R_CopA"/>
</dbReference>
<dbReference type="PROSITE" id="PS00079">
    <property type="entry name" value="MULTICOPPER_OXIDASE1"/>
    <property type="match status" value="2"/>
</dbReference>
<feature type="region of interest" description="Disordered" evidence="4">
    <location>
        <begin position="353"/>
        <end position="376"/>
    </location>
</feature>
<keyword evidence="3" id="KW-0186">Copper</keyword>
<evidence type="ECO:0000256" key="2">
    <source>
        <dbReference type="ARBA" id="ARBA00023002"/>
    </source>
</evidence>
<proteinExistence type="predicted"/>
<dbReference type="PROSITE" id="PS00080">
    <property type="entry name" value="MULTICOPPER_OXIDASE2"/>
    <property type="match status" value="1"/>
</dbReference>
<dbReference type="PANTHER" id="PTHR11709:SF394">
    <property type="entry name" value="FI03373P-RELATED"/>
    <property type="match status" value="1"/>
</dbReference>
<dbReference type="GO" id="GO:0042597">
    <property type="term" value="C:periplasmic space"/>
    <property type="evidence" value="ECO:0007669"/>
    <property type="project" value="InterPro"/>
</dbReference>
<organism evidence="8">
    <name type="scientific">Salinicola endophyticus</name>
    <dbReference type="NCBI Taxonomy" id="1949083"/>
    <lineage>
        <taxon>Bacteria</taxon>
        <taxon>Pseudomonadati</taxon>
        <taxon>Pseudomonadota</taxon>
        <taxon>Gammaproteobacteria</taxon>
        <taxon>Oceanospirillales</taxon>
        <taxon>Halomonadaceae</taxon>
        <taxon>Salinicola</taxon>
    </lineage>
</organism>
<dbReference type="Pfam" id="PF07732">
    <property type="entry name" value="Cu-oxidase_3"/>
    <property type="match status" value="1"/>
</dbReference>